<evidence type="ECO:0000256" key="1">
    <source>
        <dbReference type="SAM" id="MobiDB-lite"/>
    </source>
</evidence>
<dbReference type="InterPro" id="IPR049227">
    <property type="entry name" value="DUF6824"/>
</dbReference>
<feature type="domain" description="DUF6824" evidence="2">
    <location>
        <begin position="45"/>
        <end position="129"/>
    </location>
</feature>
<evidence type="ECO:0000313" key="4">
    <source>
        <dbReference type="Proteomes" id="UP001153069"/>
    </source>
</evidence>
<feature type="region of interest" description="Disordered" evidence="1">
    <location>
        <begin position="214"/>
        <end position="237"/>
    </location>
</feature>
<comment type="caution">
    <text evidence="3">The sequence shown here is derived from an EMBL/GenBank/DDBJ whole genome shotgun (WGS) entry which is preliminary data.</text>
</comment>
<keyword evidence="4" id="KW-1185">Reference proteome</keyword>
<name>A0A9N8DBR6_9STRA</name>
<gene>
    <name evidence="3" type="ORF">SEMRO_80_G042960.1</name>
</gene>
<evidence type="ECO:0000313" key="3">
    <source>
        <dbReference type="EMBL" id="CAB9500267.1"/>
    </source>
</evidence>
<dbReference type="OrthoDB" id="48019at2759"/>
<proteinExistence type="predicted"/>
<evidence type="ECO:0000259" key="2">
    <source>
        <dbReference type="Pfam" id="PF20710"/>
    </source>
</evidence>
<dbReference type="Pfam" id="PF20710">
    <property type="entry name" value="DUF6824"/>
    <property type="match status" value="1"/>
</dbReference>
<dbReference type="AlphaFoldDB" id="A0A9N8DBR6"/>
<dbReference type="EMBL" id="CAICTM010000079">
    <property type="protein sequence ID" value="CAB9500267.1"/>
    <property type="molecule type" value="Genomic_DNA"/>
</dbReference>
<sequence>MIATISMNASPFPALSSFHQLNKTSMMDSSTKPLPADYVPGPNCVICARGNAVKKHPGNIRFLQIVDDHLKKYSAAGSKLEKSLLVSNIIDIINDSNPDGIGFVRQIDGQWVAADDHTAREKAGQRLRDLLGGRYQSSSKSKKRRRRANEAILASRVDEIVARSNGKALADRIEELTPSALATKACYQADNEFQKIFNQANSELLMRIKAELDEHSSISSLDDSERSDASSSSDEYF</sequence>
<organism evidence="3 4">
    <name type="scientific">Seminavis robusta</name>
    <dbReference type="NCBI Taxonomy" id="568900"/>
    <lineage>
        <taxon>Eukaryota</taxon>
        <taxon>Sar</taxon>
        <taxon>Stramenopiles</taxon>
        <taxon>Ochrophyta</taxon>
        <taxon>Bacillariophyta</taxon>
        <taxon>Bacillariophyceae</taxon>
        <taxon>Bacillariophycidae</taxon>
        <taxon>Naviculales</taxon>
        <taxon>Naviculaceae</taxon>
        <taxon>Seminavis</taxon>
    </lineage>
</organism>
<protein>
    <submittedName>
        <fullName evidence="3">Nitrilase family, member 2</fullName>
    </submittedName>
</protein>
<accession>A0A9N8DBR6</accession>
<dbReference type="Proteomes" id="UP001153069">
    <property type="component" value="Unassembled WGS sequence"/>
</dbReference>
<reference evidence="3" key="1">
    <citation type="submission" date="2020-06" db="EMBL/GenBank/DDBJ databases">
        <authorList>
            <consortium name="Plant Systems Biology data submission"/>
        </authorList>
    </citation>
    <scope>NUCLEOTIDE SEQUENCE</scope>
    <source>
        <strain evidence="3">D6</strain>
    </source>
</reference>